<dbReference type="CDD" id="cd00392">
    <property type="entry name" value="Ribosomal_L13"/>
    <property type="match status" value="1"/>
</dbReference>
<dbReference type="NCBIfam" id="TIGR01066">
    <property type="entry name" value="rplM_bact"/>
    <property type="match status" value="1"/>
</dbReference>
<dbReference type="PATRIC" id="fig|1619038.3.peg.365"/>
<dbReference type="InterPro" id="IPR005823">
    <property type="entry name" value="Ribosomal_uL13_bac-type"/>
</dbReference>
<dbReference type="HAMAP" id="MF_01366">
    <property type="entry name" value="Ribosomal_uL13"/>
    <property type="match status" value="1"/>
</dbReference>
<evidence type="ECO:0000313" key="6">
    <source>
        <dbReference type="Proteomes" id="UP000034299"/>
    </source>
</evidence>
<dbReference type="GO" id="GO:0005840">
    <property type="term" value="C:ribosome"/>
    <property type="evidence" value="ECO:0007669"/>
    <property type="project" value="UniProtKB-KW"/>
</dbReference>
<gene>
    <name evidence="4" type="primary">rplM</name>
    <name evidence="5" type="ORF">UU69_C0016G0010</name>
</gene>
<keyword evidence="3 4" id="KW-0687">Ribonucleoprotein</keyword>
<dbReference type="GO" id="GO:0003735">
    <property type="term" value="F:structural constituent of ribosome"/>
    <property type="evidence" value="ECO:0007669"/>
    <property type="project" value="InterPro"/>
</dbReference>
<evidence type="ECO:0000313" key="5">
    <source>
        <dbReference type="EMBL" id="KKS13002.1"/>
    </source>
</evidence>
<keyword evidence="2 4" id="KW-0689">Ribosomal protein</keyword>
<dbReference type="PANTHER" id="PTHR11545">
    <property type="entry name" value="RIBOSOMAL PROTEIN L13"/>
    <property type="match status" value="1"/>
</dbReference>
<dbReference type="InterPro" id="IPR036899">
    <property type="entry name" value="Ribosomal_uL13_sf"/>
</dbReference>
<name>A0A0G0WLL9_9BACT</name>
<dbReference type="AlphaFoldDB" id="A0A0G0WLL9"/>
<evidence type="ECO:0000256" key="2">
    <source>
        <dbReference type="ARBA" id="ARBA00022980"/>
    </source>
</evidence>
<evidence type="ECO:0000256" key="4">
    <source>
        <dbReference type="HAMAP-Rule" id="MF_01366"/>
    </source>
</evidence>
<dbReference type="Pfam" id="PF00572">
    <property type="entry name" value="Ribosomal_L13"/>
    <property type="match status" value="1"/>
</dbReference>
<dbReference type="GO" id="GO:1990904">
    <property type="term" value="C:ribonucleoprotein complex"/>
    <property type="evidence" value="ECO:0007669"/>
    <property type="project" value="UniProtKB-KW"/>
</dbReference>
<dbReference type="Proteomes" id="UP000034299">
    <property type="component" value="Unassembled WGS sequence"/>
</dbReference>
<evidence type="ECO:0000256" key="3">
    <source>
        <dbReference type="ARBA" id="ARBA00023274"/>
    </source>
</evidence>
<evidence type="ECO:0000256" key="1">
    <source>
        <dbReference type="ARBA" id="ARBA00006227"/>
    </source>
</evidence>
<dbReference type="PIRSF" id="PIRSF002181">
    <property type="entry name" value="Ribosomal_L13"/>
    <property type="match status" value="1"/>
</dbReference>
<proteinExistence type="inferred from homology"/>
<organism evidence="5 6">
    <name type="scientific">Candidatus Magasanikbacteria bacterium GW2011_GWA2_41_55</name>
    <dbReference type="NCBI Taxonomy" id="1619038"/>
    <lineage>
        <taxon>Bacteria</taxon>
        <taxon>Candidatus Magasanikiibacteriota</taxon>
    </lineage>
</organism>
<dbReference type="SUPFAM" id="SSF52161">
    <property type="entry name" value="Ribosomal protein L13"/>
    <property type="match status" value="1"/>
</dbReference>
<dbReference type="GO" id="GO:0006412">
    <property type="term" value="P:translation"/>
    <property type="evidence" value="ECO:0007669"/>
    <property type="project" value="UniProtKB-UniRule"/>
</dbReference>
<dbReference type="GO" id="GO:0003729">
    <property type="term" value="F:mRNA binding"/>
    <property type="evidence" value="ECO:0007669"/>
    <property type="project" value="TreeGrafter"/>
</dbReference>
<dbReference type="Gene3D" id="3.90.1180.10">
    <property type="entry name" value="Ribosomal protein L13"/>
    <property type="match status" value="1"/>
</dbReference>
<comment type="caution">
    <text evidence="5">The sequence shown here is derived from an EMBL/GenBank/DDBJ whole genome shotgun (WGS) entry which is preliminary data.</text>
</comment>
<comment type="function">
    <text evidence="4">This protein is one of the early assembly proteins of the 50S ribosomal subunit, although it is not seen to bind rRNA by itself. It is important during the early stages of 50S assembly.</text>
</comment>
<protein>
    <recommendedName>
        <fullName evidence="4">Large ribosomal subunit protein uL13</fullName>
    </recommendedName>
</protein>
<sequence>MEKIIRTTHTIDAEGKILGRLATQVVRLLQGKQKRDYSPATDMGDMVIIKNALKIKVSGKKAEQKIYRHHTLHPGGLKERPFKRVFAANPTEVIHLAIIKMLPKNRLRDVRLKRLKIYA</sequence>
<comment type="similarity">
    <text evidence="1 4">Belongs to the universal ribosomal protein uL13 family.</text>
</comment>
<comment type="subunit">
    <text evidence="4">Part of the 50S ribosomal subunit.</text>
</comment>
<dbReference type="PANTHER" id="PTHR11545:SF2">
    <property type="entry name" value="LARGE RIBOSOMAL SUBUNIT PROTEIN UL13M"/>
    <property type="match status" value="1"/>
</dbReference>
<reference evidence="5 6" key="1">
    <citation type="journal article" date="2015" name="Nature">
        <title>rRNA introns, odd ribosomes, and small enigmatic genomes across a large radiation of phyla.</title>
        <authorList>
            <person name="Brown C.T."/>
            <person name="Hug L.A."/>
            <person name="Thomas B.C."/>
            <person name="Sharon I."/>
            <person name="Castelle C.J."/>
            <person name="Singh A."/>
            <person name="Wilkins M.J."/>
            <person name="Williams K.H."/>
            <person name="Banfield J.F."/>
        </authorList>
    </citation>
    <scope>NUCLEOTIDE SEQUENCE [LARGE SCALE GENOMIC DNA]</scope>
</reference>
<accession>A0A0G0WLL9</accession>
<dbReference type="GO" id="GO:0017148">
    <property type="term" value="P:negative regulation of translation"/>
    <property type="evidence" value="ECO:0007669"/>
    <property type="project" value="TreeGrafter"/>
</dbReference>
<dbReference type="EMBL" id="LCBP01000016">
    <property type="protein sequence ID" value="KKS13002.1"/>
    <property type="molecule type" value="Genomic_DNA"/>
</dbReference>
<dbReference type="InterPro" id="IPR005822">
    <property type="entry name" value="Ribosomal_uL13"/>
</dbReference>